<dbReference type="GO" id="GO:0016787">
    <property type="term" value="F:hydrolase activity"/>
    <property type="evidence" value="ECO:0007669"/>
    <property type="project" value="UniProtKB-KW"/>
</dbReference>
<proteinExistence type="predicted"/>
<dbReference type="EMBL" id="JACETU010000001">
    <property type="protein sequence ID" value="KAF7440414.1"/>
    <property type="molecule type" value="Genomic_DNA"/>
</dbReference>
<dbReference type="AlphaFoldDB" id="A0A8H7A4S5"/>
<reference evidence="2" key="1">
    <citation type="submission" date="2019-07" db="EMBL/GenBank/DDBJ databases">
        <authorList>
            <person name="Palmer J.M."/>
        </authorList>
    </citation>
    <scope>NUCLEOTIDE SEQUENCE</scope>
    <source>
        <strain evidence="2">PC9</strain>
    </source>
</reference>
<gene>
    <name evidence="2" type="primary">BNA7</name>
    <name evidence="2" type="ORF">PC9H_000759</name>
</gene>
<evidence type="ECO:0000313" key="2">
    <source>
        <dbReference type="EMBL" id="KAF7440414.1"/>
    </source>
</evidence>
<sequence>MTLRTNTGKHCFPMAVIPNIDYSPKRDPQRQFDFYSPPVPTRSIVVFVHGGAWRAYVPSDSSRCACAHCYAHYAHSEDKADHAPLAQSLCKHTQLAVAVPNYRLTPSNPQAGDDVFRHPGHAEDLLHFLEFLIQWPGPDGITGVGGGIRRLYLIGHSCSAHMLASIFLDSSKVTPSLGPSATLLEAVKAIVMSEGIYDIPLLLSSFPAYLGWFIANTFGQHDSYDQFSTTRLPLRTSDIRWYIIHSKDDTLVDEIQSQTMYDRLHTLLGSKATEGVSKNMDQITGDHNAIFKGDAYVRTVGDYITRIDSN</sequence>
<dbReference type="RefSeq" id="XP_036636258.1">
    <property type="nucleotide sequence ID" value="XM_036770413.1"/>
</dbReference>
<dbReference type="InterPro" id="IPR050300">
    <property type="entry name" value="GDXG_lipolytic_enzyme"/>
</dbReference>
<dbReference type="VEuPathDB" id="FungiDB:PC9H_000759"/>
<protein>
    <submittedName>
        <fullName evidence="2">Kynurenine formamidase</fullName>
    </submittedName>
</protein>
<organism evidence="2 3">
    <name type="scientific">Pleurotus ostreatus</name>
    <name type="common">Oyster mushroom</name>
    <name type="synonym">White-rot fungus</name>
    <dbReference type="NCBI Taxonomy" id="5322"/>
    <lineage>
        <taxon>Eukaryota</taxon>
        <taxon>Fungi</taxon>
        <taxon>Dikarya</taxon>
        <taxon>Basidiomycota</taxon>
        <taxon>Agaricomycotina</taxon>
        <taxon>Agaricomycetes</taxon>
        <taxon>Agaricomycetidae</taxon>
        <taxon>Agaricales</taxon>
        <taxon>Pleurotineae</taxon>
        <taxon>Pleurotaceae</taxon>
        <taxon>Pleurotus</taxon>
    </lineage>
</organism>
<name>A0A8H7A4S5_PLEOS</name>
<dbReference type="PANTHER" id="PTHR48081">
    <property type="entry name" value="AB HYDROLASE SUPERFAMILY PROTEIN C4A8.06C"/>
    <property type="match status" value="1"/>
</dbReference>
<keyword evidence="3" id="KW-1185">Reference proteome</keyword>
<dbReference type="SUPFAM" id="SSF53474">
    <property type="entry name" value="alpha/beta-Hydrolases"/>
    <property type="match status" value="1"/>
</dbReference>
<dbReference type="OrthoDB" id="6495301at2759"/>
<keyword evidence="1" id="KW-0378">Hydrolase</keyword>
<comment type="caution">
    <text evidence="2">The sequence shown here is derived from an EMBL/GenBank/DDBJ whole genome shotgun (WGS) entry which is preliminary data.</text>
</comment>
<evidence type="ECO:0000256" key="1">
    <source>
        <dbReference type="ARBA" id="ARBA00022801"/>
    </source>
</evidence>
<dbReference type="InterPro" id="IPR029058">
    <property type="entry name" value="AB_hydrolase_fold"/>
</dbReference>
<accession>A0A8H7A4S5</accession>
<evidence type="ECO:0000313" key="3">
    <source>
        <dbReference type="Proteomes" id="UP000623687"/>
    </source>
</evidence>
<dbReference type="Proteomes" id="UP000623687">
    <property type="component" value="Unassembled WGS sequence"/>
</dbReference>
<dbReference type="Gene3D" id="3.40.50.1820">
    <property type="entry name" value="alpha/beta hydrolase"/>
    <property type="match status" value="1"/>
</dbReference>
<dbReference type="PANTHER" id="PTHR48081:SF33">
    <property type="entry name" value="KYNURENINE FORMAMIDASE"/>
    <property type="match status" value="1"/>
</dbReference>
<dbReference type="GeneID" id="59370600"/>